<dbReference type="InterPro" id="IPR005123">
    <property type="entry name" value="Oxoglu/Fe-dep_dioxygenase_dom"/>
</dbReference>
<dbReference type="InterPro" id="IPR037151">
    <property type="entry name" value="AlkB-like_sf"/>
</dbReference>
<keyword evidence="5" id="KW-0560">Oxidoreductase</keyword>
<keyword evidence="3" id="KW-0479">Metal-binding</keyword>
<dbReference type="EMBL" id="WTPW01002220">
    <property type="protein sequence ID" value="KAF0391971.1"/>
    <property type="molecule type" value="Genomic_DNA"/>
</dbReference>
<dbReference type="Pfam" id="PF13532">
    <property type="entry name" value="2OG-FeII_Oxy_2"/>
    <property type="match status" value="1"/>
</dbReference>
<reference evidence="9 10" key="1">
    <citation type="journal article" date="2019" name="Environ. Microbiol.">
        <title>At the nexus of three kingdoms: the genome of the mycorrhizal fungus Gigaspora margarita provides insights into plant, endobacterial and fungal interactions.</title>
        <authorList>
            <person name="Venice F."/>
            <person name="Ghignone S."/>
            <person name="Salvioli di Fossalunga A."/>
            <person name="Amselem J."/>
            <person name="Novero M."/>
            <person name="Xianan X."/>
            <person name="Sedzielewska Toro K."/>
            <person name="Morin E."/>
            <person name="Lipzen A."/>
            <person name="Grigoriev I.V."/>
            <person name="Henrissat B."/>
            <person name="Martin F.M."/>
            <person name="Bonfante P."/>
        </authorList>
    </citation>
    <scope>NUCLEOTIDE SEQUENCE [LARGE SCALE GENOMIC DNA]</scope>
    <source>
        <strain evidence="9 10">BEG34</strain>
    </source>
</reference>
<dbReference type="AlphaFoldDB" id="A0A8H4A283"/>
<evidence type="ECO:0000256" key="3">
    <source>
        <dbReference type="ARBA" id="ARBA00022723"/>
    </source>
</evidence>
<keyword evidence="10" id="KW-1185">Reference proteome</keyword>
<dbReference type="GO" id="GO:0008233">
    <property type="term" value="F:peptidase activity"/>
    <property type="evidence" value="ECO:0007669"/>
    <property type="project" value="UniProtKB-KW"/>
</dbReference>
<evidence type="ECO:0000256" key="4">
    <source>
        <dbReference type="ARBA" id="ARBA00022964"/>
    </source>
</evidence>
<feature type="domain" description="Fe2OG dioxygenase" evidence="8">
    <location>
        <begin position="99"/>
        <end position="239"/>
    </location>
</feature>
<organism evidence="9 10">
    <name type="scientific">Gigaspora margarita</name>
    <dbReference type="NCBI Taxonomy" id="4874"/>
    <lineage>
        <taxon>Eukaryota</taxon>
        <taxon>Fungi</taxon>
        <taxon>Fungi incertae sedis</taxon>
        <taxon>Mucoromycota</taxon>
        <taxon>Glomeromycotina</taxon>
        <taxon>Glomeromycetes</taxon>
        <taxon>Diversisporales</taxon>
        <taxon>Gigasporaceae</taxon>
        <taxon>Gigaspora</taxon>
    </lineage>
</organism>
<protein>
    <submittedName>
        <fullName evidence="9">Putative calcium-dependent cysteine protease</fullName>
    </submittedName>
</protein>
<keyword evidence="6" id="KW-0408">Iron</keyword>
<comment type="caution">
    <text evidence="9">The sequence shown here is derived from an EMBL/GenBank/DDBJ whole genome shotgun (WGS) entry which is preliminary data.</text>
</comment>
<evidence type="ECO:0000256" key="7">
    <source>
        <dbReference type="ARBA" id="ARBA00023242"/>
    </source>
</evidence>
<dbReference type="PROSITE" id="PS51471">
    <property type="entry name" value="FE2OG_OXY"/>
    <property type="match status" value="1"/>
</dbReference>
<evidence type="ECO:0000256" key="2">
    <source>
        <dbReference type="ARBA" id="ARBA00007879"/>
    </source>
</evidence>
<evidence type="ECO:0000313" key="10">
    <source>
        <dbReference type="Proteomes" id="UP000439903"/>
    </source>
</evidence>
<evidence type="ECO:0000313" key="9">
    <source>
        <dbReference type="EMBL" id="KAF0391971.1"/>
    </source>
</evidence>
<evidence type="ECO:0000256" key="5">
    <source>
        <dbReference type="ARBA" id="ARBA00023002"/>
    </source>
</evidence>
<dbReference type="PANTHER" id="PTHR46030">
    <property type="entry name" value="ALPHA-KETOGLUTARATE-DEPENDENT DIOXYGENASE ALKB HOMOLOG 6"/>
    <property type="match status" value="1"/>
</dbReference>
<evidence type="ECO:0000259" key="8">
    <source>
        <dbReference type="PROSITE" id="PS51471"/>
    </source>
</evidence>
<keyword evidence="7" id="KW-0539">Nucleus</keyword>
<comment type="similarity">
    <text evidence="2">Belongs to the alkB family.</text>
</comment>
<keyword evidence="9" id="KW-0645">Protease</keyword>
<dbReference type="InterPro" id="IPR027450">
    <property type="entry name" value="AlkB-like"/>
</dbReference>
<name>A0A8H4A283_GIGMA</name>
<dbReference type="PANTHER" id="PTHR46030:SF1">
    <property type="entry name" value="ALPHA-KETOGLUTARATE-DEPENDENT DIOXYGENASE ALKB HOMOLOG 6"/>
    <property type="match status" value="1"/>
</dbReference>
<dbReference type="GO" id="GO:0005634">
    <property type="term" value="C:nucleus"/>
    <property type="evidence" value="ECO:0007669"/>
    <property type="project" value="UniProtKB-SubCell"/>
</dbReference>
<sequence>MNDNAFNFDLDKFRVTDVDSAYYIKDFITKKEEQELLNKIYSAPKPKWVVLKNRRLQNWGGVPTERGMLSESLPSWLTTCTFPKFSTLGLFNNCEKFKLPNHCLINEYESGQGIMPHEDGPFYYPTVVTISLKSYIILDFYKHLNSMNCIMAKANNGESKSYYSAPEFSLLLEPRSLLVLKHDLYKTYLHGIQEVKFDNLNEKNILNYNLTDMADDFETNNCIILKRDKRISLTFRIVEKVVKTKLFNVAKK</sequence>
<dbReference type="GO" id="GO:0006508">
    <property type="term" value="P:proteolysis"/>
    <property type="evidence" value="ECO:0007669"/>
    <property type="project" value="UniProtKB-KW"/>
</dbReference>
<dbReference type="SUPFAM" id="SSF51197">
    <property type="entry name" value="Clavaminate synthase-like"/>
    <property type="match status" value="1"/>
</dbReference>
<evidence type="ECO:0000256" key="1">
    <source>
        <dbReference type="ARBA" id="ARBA00004123"/>
    </source>
</evidence>
<accession>A0A8H4A283</accession>
<dbReference type="GO" id="GO:0051213">
    <property type="term" value="F:dioxygenase activity"/>
    <property type="evidence" value="ECO:0007669"/>
    <property type="project" value="UniProtKB-KW"/>
</dbReference>
<gene>
    <name evidence="9" type="ORF">F8M41_010725</name>
</gene>
<dbReference type="OrthoDB" id="412814at2759"/>
<keyword evidence="9" id="KW-0378">Hydrolase</keyword>
<dbReference type="Gene3D" id="2.60.120.590">
    <property type="entry name" value="Alpha-ketoglutarate-dependent dioxygenase AlkB-like"/>
    <property type="match status" value="1"/>
</dbReference>
<dbReference type="InterPro" id="IPR032862">
    <property type="entry name" value="ALKBH6"/>
</dbReference>
<evidence type="ECO:0000256" key="6">
    <source>
        <dbReference type="ARBA" id="ARBA00023004"/>
    </source>
</evidence>
<dbReference type="GO" id="GO:0046872">
    <property type="term" value="F:metal ion binding"/>
    <property type="evidence" value="ECO:0007669"/>
    <property type="project" value="UniProtKB-KW"/>
</dbReference>
<proteinExistence type="inferred from homology"/>
<keyword evidence="4" id="KW-0223">Dioxygenase</keyword>
<comment type="subcellular location">
    <subcellularLocation>
        <location evidence="1">Nucleus</location>
    </subcellularLocation>
</comment>
<dbReference type="Proteomes" id="UP000439903">
    <property type="component" value="Unassembled WGS sequence"/>
</dbReference>